<keyword evidence="3" id="KW-1185">Reference proteome</keyword>
<reference evidence="2" key="1">
    <citation type="journal article" date="2014" name="Int. J. Syst. Evol. Microbiol.">
        <title>Complete genome sequence of Corynebacterium casei LMG S-19264T (=DSM 44701T), isolated from a smear-ripened cheese.</title>
        <authorList>
            <consortium name="US DOE Joint Genome Institute (JGI-PGF)"/>
            <person name="Walter F."/>
            <person name="Albersmeier A."/>
            <person name="Kalinowski J."/>
            <person name="Ruckert C."/>
        </authorList>
    </citation>
    <scope>NUCLEOTIDE SEQUENCE</scope>
    <source>
        <strain evidence="2">CCM 8711</strain>
    </source>
</reference>
<dbReference type="Pfam" id="PF05974">
    <property type="entry name" value="DUF892"/>
    <property type="match status" value="1"/>
</dbReference>
<name>A0A917J8V5_9SPHI</name>
<gene>
    <name evidence="2" type="ORF">GCM10011425_07980</name>
</gene>
<dbReference type="SUPFAM" id="SSF47240">
    <property type="entry name" value="Ferritin-like"/>
    <property type="match status" value="1"/>
</dbReference>
<dbReference type="EMBL" id="BMDO01000001">
    <property type="protein sequence ID" value="GGI49586.1"/>
    <property type="molecule type" value="Genomic_DNA"/>
</dbReference>
<dbReference type="InterPro" id="IPR009078">
    <property type="entry name" value="Ferritin-like_SF"/>
</dbReference>
<dbReference type="Gene3D" id="1.20.1260.10">
    <property type="match status" value="1"/>
</dbReference>
<dbReference type="InterPro" id="IPR010287">
    <property type="entry name" value="DUF892_YciF-like"/>
</dbReference>
<dbReference type="AlphaFoldDB" id="A0A917J8V5"/>
<dbReference type="Proteomes" id="UP000662074">
    <property type="component" value="Unassembled WGS sequence"/>
</dbReference>
<dbReference type="InterPro" id="IPR047114">
    <property type="entry name" value="YciF"/>
</dbReference>
<organism evidence="2 3">
    <name type="scientific">Mucilaginibacter galii</name>
    <dbReference type="NCBI Taxonomy" id="2005073"/>
    <lineage>
        <taxon>Bacteria</taxon>
        <taxon>Pseudomonadati</taxon>
        <taxon>Bacteroidota</taxon>
        <taxon>Sphingobacteriia</taxon>
        <taxon>Sphingobacteriales</taxon>
        <taxon>Sphingobacteriaceae</taxon>
        <taxon>Mucilaginibacter</taxon>
    </lineage>
</organism>
<dbReference type="PANTHER" id="PTHR30565">
    <property type="entry name" value="PROTEIN YCIF"/>
    <property type="match status" value="1"/>
</dbReference>
<feature type="coiled-coil region" evidence="1">
    <location>
        <begin position="56"/>
        <end position="83"/>
    </location>
</feature>
<evidence type="ECO:0000313" key="2">
    <source>
        <dbReference type="EMBL" id="GGI49586.1"/>
    </source>
</evidence>
<accession>A0A917J8V5</accession>
<keyword evidence="1" id="KW-0175">Coiled coil</keyword>
<dbReference type="CDD" id="cd07909">
    <property type="entry name" value="YciF"/>
    <property type="match status" value="1"/>
</dbReference>
<proteinExistence type="predicted"/>
<dbReference type="RefSeq" id="WP_188413977.1">
    <property type="nucleotide sequence ID" value="NZ_BMDO01000001.1"/>
</dbReference>
<reference evidence="2" key="2">
    <citation type="submission" date="2020-09" db="EMBL/GenBank/DDBJ databases">
        <authorList>
            <person name="Sun Q."/>
            <person name="Sedlacek I."/>
        </authorList>
    </citation>
    <scope>NUCLEOTIDE SEQUENCE</scope>
    <source>
        <strain evidence="2">CCM 8711</strain>
    </source>
</reference>
<protein>
    <submittedName>
        <fullName evidence="2">YciE/YciF family protein</fullName>
    </submittedName>
</protein>
<sequence length="182" mass="20084">MATTKAKKQPENTDNVEESALKELFVDELKDIYWAEKHLSKALVKLAKAATSDELRSALETHKEETDNQVTRLEQVFEMIEEKAAAKKCDAMAGLIEESEGIVEDTEDGTMTRDAGIISAAQKSEHYEIASYGTLRTLANTLGYSEAAQLLDETLAEEKKTDELLTQLAESIINVSAKSEKA</sequence>
<evidence type="ECO:0000313" key="3">
    <source>
        <dbReference type="Proteomes" id="UP000662074"/>
    </source>
</evidence>
<dbReference type="InterPro" id="IPR012347">
    <property type="entry name" value="Ferritin-like"/>
</dbReference>
<dbReference type="PANTHER" id="PTHR30565:SF9">
    <property type="entry name" value="PROTEIN YCIF"/>
    <property type="match status" value="1"/>
</dbReference>
<evidence type="ECO:0000256" key="1">
    <source>
        <dbReference type="SAM" id="Coils"/>
    </source>
</evidence>
<comment type="caution">
    <text evidence="2">The sequence shown here is derived from an EMBL/GenBank/DDBJ whole genome shotgun (WGS) entry which is preliminary data.</text>
</comment>